<keyword evidence="4" id="KW-0963">Cytoplasm</keyword>
<dbReference type="SUPFAM" id="SSF51161">
    <property type="entry name" value="Trimeric LpxA-like enzymes"/>
    <property type="match status" value="1"/>
</dbReference>
<dbReference type="EMBL" id="JAFCIX010000357">
    <property type="protein sequence ID" value="KAH6593307.1"/>
    <property type="molecule type" value="Genomic_DNA"/>
</dbReference>
<evidence type="ECO:0000256" key="4">
    <source>
        <dbReference type="ARBA" id="ARBA00022490"/>
    </source>
</evidence>
<evidence type="ECO:0000256" key="6">
    <source>
        <dbReference type="ARBA" id="ARBA00034687"/>
    </source>
</evidence>
<comment type="function">
    <text evidence="6">Part of the dynactin complex that activates the molecular motor dynein for ultra-processive transport along microtubules.</text>
</comment>
<keyword evidence="8" id="KW-1185">Reference proteome</keyword>
<accession>A0ABQ8FA81</accession>
<comment type="subcellular location">
    <subcellularLocation>
        <location evidence="1">Cytoplasm</location>
        <location evidence="1">Cytoskeleton</location>
    </subcellularLocation>
</comment>
<dbReference type="Pfam" id="PF00132">
    <property type="entry name" value="Hexapep"/>
    <property type="match status" value="1"/>
</dbReference>
<sequence length="102" mass="10984">MHIGSNNLFNTGSVVQAEFIGDNCIISPKAIIGSGSLIQSDCVIGPKCTVPSNQNISQGTLIYGKDHISRKMAQSSGSVASLQSKHIDYLVQVLPKYHQIRK</sequence>
<evidence type="ECO:0000256" key="3">
    <source>
        <dbReference type="ARBA" id="ARBA00016573"/>
    </source>
</evidence>
<dbReference type="InterPro" id="IPR001451">
    <property type="entry name" value="Hexapep"/>
</dbReference>
<dbReference type="InterPro" id="IPR027777">
    <property type="entry name" value="DCTN6"/>
</dbReference>
<evidence type="ECO:0000256" key="5">
    <source>
        <dbReference type="ARBA" id="ARBA00023212"/>
    </source>
</evidence>
<dbReference type="Gene3D" id="2.160.10.10">
    <property type="entry name" value="Hexapeptide repeat proteins"/>
    <property type="match status" value="1"/>
</dbReference>
<evidence type="ECO:0000256" key="2">
    <source>
        <dbReference type="ARBA" id="ARBA00007719"/>
    </source>
</evidence>
<evidence type="ECO:0000313" key="7">
    <source>
        <dbReference type="EMBL" id="KAH6593307.1"/>
    </source>
</evidence>
<organism evidence="7 8">
    <name type="scientific">Batrachochytrium salamandrivorans</name>
    <dbReference type="NCBI Taxonomy" id="1357716"/>
    <lineage>
        <taxon>Eukaryota</taxon>
        <taxon>Fungi</taxon>
        <taxon>Fungi incertae sedis</taxon>
        <taxon>Chytridiomycota</taxon>
        <taxon>Chytridiomycota incertae sedis</taxon>
        <taxon>Chytridiomycetes</taxon>
        <taxon>Rhizophydiales</taxon>
        <taxon>Rhizophydiales incertae sedis</taxon>
        <taxon>Batrachochytrium</taxon>
    </lineage>
</organism>
<dbReference type="PANTHER" id="PTHR13072:SF0">
    <property type="entry name" value="DYNACTIN SUBUNIT 6"/>
    <property type="match status" value="1"/>
</dbReference>
<comment type="similarity">
    <text evidence="2">Belongs to the dynactin subunits 5/6 family. Dynactin subunit 6 subfamily.</text>
</comment>
<dbReference type="InterPro" id="IPR011004">
    <property type="entry name" value="Trimer_LpxA-like_sf"/>
</dbReference>
<evidence type="ECO:0000256" key="1">
    <source>
        <dbReference type="ARBA" id="ARBA00004245"/>
    </source>
</evidence>
<dbReference type="PANTHER" id="PTHR13072">
    <property type="entry name" value="DYNACTIN 6"/>
    <property type="match status" value="1"/>
</dbReference>
<name>A0ABQ8FA81_9FUNG</name>
<gene>
    <name evidence="7" type="ORF">BASA50_007514</name>
</gene>
<dbReference type="Proteomes" id="UP001648503">
    <property type="component" value="Unassembled WGS sequence"/>
</dbReference>
<protein>
    <recommendedName>
        <fullName evidence="3">Dynactin subunit 6</fullName>
    </recommendedName>
</protein>
<keyword evidence="5" id="KW-0206">Cytoskeleton</keyword>
<comment type="caution">
    <text evidence="7">The sequence shown here is derived from an EMBL/GenBank/DDBJ whole genome shotgun (WGS) entry which is preliminary data.</text>
</comment>
<reference evidence="7 8" key="1">
    <citation type="submission" date="2021-02" db="EMBL/GenBank/DDBJ databases">
        <title>Variation within the Batrachochytrium salamandrivorans European outbreak.</title>
        <authorList>
            <person name="Kelly M."/>
            <person name="Pasmans F."/>
            <person name="Shea T.P."/>
            <person name="Munoz J.F."/>
            <person name="Carranza S."/>
            <person name="Cuomo C.A."/>
            <person name="Martel A."/>
        </authorList>
    </citation>
    <scope>NUCLEOTIDE SEQUENCE [LARGE SCALE GENOMIC DNA]</scope>
    <source>
        <strain evidence="7 8">AMFP18/2</strain>
    </source>
</reference>
<proteinExistence type="inferred from homology"/>
<evidence type="ECO:0000313" key="8">
    <source>
        <dbReference type="Proteomes" id="UP001648503"/>
    </source>
</evidence>